<proteinExistence type="predicted"/>
<evidence type="ECO:0000256" key="1">
    <source>
        <dbReference type="ARBA" id="ARBA00022793"/>
    </source>
</evidence>
<dbReference type="PATRIC" id="fig|1242965.3.peg.19"/>
<keyword evidence="3" id="KW-0456">Lyase</keyword>
<evidence type="ECO:0000256" key="5">
    <source>
        <dbReference type="SAM" id="Phobius"/>
    </source>
</evidence>
<protein>
    <submittedName>
        <fullName evidence="6">Putative decarboxylase</fullName>
    </submittedName>
</protein>
<evidence type="ECO:0000256" key="3">
    <source>
        <dbReference type="ARBA" id="ARBA00023239"/>
    </source>
</evidence>
<keyword evidence="5" id="KW-1133">Transmembrane helix</keyword>
<evidence type="ECO:0000256" key="4">
    <source>
        <dbReference type="ARBA" id="ARBA00023317"/>
    </source>
</evidence>
<dbReference type="EMBL" id="ANNJ01000001">
    <property type="protein sequence ID" value="ERJ32778.1"/>
    <property type="molecule type" value="Genomic_DNA"/>
</dbReference>
<dbReference type="PANTHER" id="PTHR10067:SF6">
    <property type="entry name" value="PHOSPHATIDYLSERINE DECARBOXYLASE PROENZYME, MITOCHONDRIAL"/>
    <property type="match status" value="1"/>
</dbReference>
<dbReference type="Pfam" id="PF02666">
    <property type="entry name" value="PS_Dcarbxylase"/>
    <property type="match status" value="1"/>
</dbReference>
<accession>U2H3M8</accession>
<dbReference type="InterPro" id="IPR003817">
    <property type="entry name" value="PS_Dcarbxylase"/>
</dbReference>
<name>U2H3M8_9BACT</name>
<keyword evidence="5" id="KW-0812">Transmembrane</keyword>
<evidence type="ECO:0000313" key="7">
    <source>
        <dbReference type="Proteomes" id="UP000016625"/>
    </source>
</evidence>
<evidence type="ECO:0000313" key="6">
    <source>
        <dbReference type="EMBL" id="ERJ32778.1"/>
    </source>
</evidence>
<dbReference type="PANTHER" id="PTHR10067">
    <property type="entry name" value="PHOSPHATIDYLSERINE DECARBOXYLASE"/>
    <property type="match status" value="1"/>
</dbReference>
<evidence type="ECO:0000256" key="2">
    <source>
        <dbReference type="ARBA" id="ARBA00023145"/>
    </source>
</evidence>
<feature type="transmembrane region" description="Helical" evidence="5">
    <location>
        <begin position="23"/>
        <end position="41"/>
    </location>
</feature>
<keyword evidence="1" id="KW-0210">Decarboxylase</keyword>
<gene>
    <name evidence="6" type="ORF">UNSW2_1097</name>
</gene>
<organism evidence="6 7">
    <name type="scientific">Campylobacter concisus UNSW2</name>
    <dbReference type="NCBI Taxonomy" id="1242965"/>
    <lineage>
        <taxon>Bacteria</taxon>
        <taxon>Pseudomonadati</taxon>
        <taxon>Campylobacterota</taxon>
        <taxon>Epsilonproteobacteria</taxon>
        <taxon>Campylobacterales</taxon>
        <taxon>Campylobacteraceae</taxon>
        <taxon>Campylobacter</taxon>
    </lineage>
</organism>
<keyword evidence="2" id="KW-0865">Zymogen</keyword>
<keyword evidence="4" id="KW-0670">Pyruvate</keyword>
<dbReference type="AlphaFoldDB" id="U2H3M8"/>
<dbReference type="Proteomes" id="UP000016625">
    <property type="component" value="Unassembled WGS sequence"/>
</dbReference>
<sequence>MANQPAKANLYYLALKRITNAKINLILAITILFFVGALNVGKMKFSFDERIQTNAMANFTQIYEYENLHIKKGERLGNFELGSTIVILSEKDAIEYNLFENKELKFAEAIGRIRDLG</sequence>
<dbReference type="GO" id="GO:0006646">
    <property type="term" value="P:phosphatidylethanolamine biosynthetic process"/>
    <property type="evidence" value="ECO:0007669"/>
    <property type="project" value="TreeGrafter"/>
</dbReference>
<keyword evidence="5" id="KW-0472">Membrane</keyword>
<dbReference type="RefSeq" id="WP_021092001.1">
    <property type="nucleotide sequence ID" value="NZ_ANNJ01000001.1"/>
</dbReference>
<dbReference type="GO" id="GO:0004609">
    <property type="term" value="F:phosphatidylserine decarboxylase activity"/>
    <property type="evidence" value="ECO:0007669"/>
    <property type="project" value="InterPro"/>
</dbReference>
<reference evidence="6 7" key="1">
    <citation type="journal article" date="2013" name="BMC Genomics">
        <title>Comparative genomics of Campylobacter concisus isolates reveals genetic diversity and provides insights into disease association.</title>
        <authorList>
            <person name="Deshpande N.P."/>
            <person name="Kaakoush N.O."/>
            <person name="Wilkins M.R."/>
            <person name="Mitchell H.M."/>
        </authorList>
    </citation>
    <scope>NUCLEOTIDE SEQUENCE [LARGE SCALE GENOMIC DNA]</scope>
    <source>
        <strain evidence="6 7">UNSW2</strain>
    </source>
</reference>
<comment type="caution">
    <text evidence="6">The sequence shown here is derived from an EMBL/GenBank/DDBJ whole genome shotgun (WGS) entry which is preliminary data.</text>
</comment>